<comment type="caution">
    <text evidence="3">The sequence shown here is derived from an EMBL/GenBank/DDBJ whole genome shotgun (WGS) entry which is preliminary data.</text>
</comment>
<comment type="similarity">
    <text evidence="1">Belongs to the iron/ascorbate-dependent oxidoreductase family.</text>
</comment>
<dbReference type="GO" id="GO:0016491">
    <property type="term" value="F:oxidoreductase activity"/>
    <property type="evidence" value="ECO:0007669"/>
    <property type="project" value="UniProtKB-KW"/>
</dbReference>
<accession>A0A9P7URP7</accession>
<reference evidence="3" key="1">
    <citation type="journal article" date="2021" name="Genome Biol. Evol.">
        <title>The assembled and annotated genome of the fairy-ring fungus Marasmius oreades.</title>
        <authorList>
            <person name="Hiltunen M."/>
            <person name="Ament-Velasquez S.L."/>
            <person name="Johannesson H."/>
        </authorList>
    </citation>
    <scope>NUCLEOTIDE SEQUENCE</scope>
    <source>
        <strain evidence="3">03SP1</strain>
    </source>
</reference>
<dbReference type="Proteomes" id="UP001049176">
    <property type="component" value="Chromosome 7"/>
</dbReference>
<dbReference type="Pfam" id="PF13640">
    <property type="entry name" value="2OG-FeII_Oxy_3"/>
    <property type="match status" value="1"/>
</dbReference>
<dbReference type="RefSeq" id="XP_043006786.1">
    <property type="nucleotide sequence ID" value="XM_043156971.1"/>
</dbReference>
<dbReference type="PANTHER" id="PTHR33099">
    <property type="entry name" value="FE2OG DIOXYGENASE DOMAIN-CONTAINING PROTEIN"/>
    <property type="match status" value="1"/>
</dbReference>
<dbReference type="PROSITE" id="PS51471">
    <property type="entry name" value="FE2OG_OXY"/>
    <property type="match status" value="1"/>
</dbReference>
<dbReference type="OrthoDB" id="27483at2759"/>
<evidence type="ECO:0000313" key="3">
    <source>
        <dbReference type="EMBL" id="KAG7090316.1"/>
    </source>
</evidence>
<dbReference type="KEGG" id="more:E1B28_011913"/>
<evidence type="ECO:0000313" key="4">
    <source>
        <dbReference type="Proteomes" id="UP001049176"/>
    </source>
</evidence>
<dbReference type="InterPro" id="IPR005123">
    <property type="entry name" value="Oxoglu/Fe-dep_dioxygenase_dom"/>
</dbReference>
<dbReference type="Gene3D" id="2.60.120.620">
    <property type="entry name" value="q2cbj1_9rhob like domain"/>
    <property type="match status" value="1"/>
</dbReference>
<proteinExistence type="inferred from homology"/>
<organism evidence="3 4">
    <name type="scientific">Marasmius oreades</name>
    <name type="common">fairy-ring Marasmius</name>
    <dbReference type="NCBI Taxonomy" id="181124"/>
    <lineage>
        <taxon>Eukaryota</taxon>
        <taxon>Fungi</taxon>
        <taxon>Dikarya</taxon>
        <taxon>Basidiomycota</taxon>
        <taxon>Agaricomycotina</taxon>
        <taxon>Agaricomycetes</taxon>
        <taxon>Agaricomycetidae</taxon>
        <taxon>Agaricales</taxon>
        <taxon>Marasmiineae</taxon>
        <taxon>Marasmiaceae</taxon>
        <taxon>Marasmius</taxon>
    </lineage>
</organism>
<gene>
    <name evidence="3" type="ORF">E1B28_011913</name>
</gene>
<keyword evidence="1" id="KW-0560">Oxidoreductase</keyword>
<sequence>MPSIEHQIQSVREAVGKSDPWTSGTIQVPLDSLDIFYLHKSDPPQSHHIKLTATASDEDLDKLTASCDRATFGREKEDVLDESYRKAGKLDLNYFTSKLDSRVIELIPKITPHLLKGEDSGRDVEAELYKLNVYDKGSFFRVHKDTPRSKRMFGSFVIVFPTLHTGGQLVLHHDGKELNFDSSTVISNSASPEDTVAYIAFFSDVEHEILPVTSGYRITLTYNLYFSESPRRSLPTRNSNKVSELKESLSVLLNNPQFLPKGGLLGFALSHWYPISPGSGESLDWVLDVLKGEDAVIRSACEDLDLFLSVKSVLTEKKVDEYYYSAWDHGRILLDYAVDFTKHGENGLTMIKHMLYEEGGTLIHPYDEKLCYRAWKDCTPSKAIAWITDLQDGRAGYKSLYIAFGNEPSPEFEYITLSLVAAFGPVGDRKNWSLYKAESE</sequence>
<keyword evidence="1" id="KW-0479">Metal-binding</keyword>
<dbReference type="InterPro" id="IPR044862">
    <property type="entry name" value="Pro_4_hyd_alph_FE2OG_OXY"/>
</dbReference>
<evidence type="ECO:0000256" key="1">
    <source>
        <dbReference type="RuleBase" id="RU003682"/>
    </source>
</evidence>
<name>A0A9P7URP7_9AGAR</name>
<dbReference type="PANTHER" id="PTHR33099:SF7">
    <property type="entry name" value="MYND-TYPE DOMAIN-CONTAINING PROTEIN"/>
    <property type="match status" value="1"/>
</dbReference>
<dbReference type="AlphaFoldDB" id="A0A9P7URP7"/>
<protein>
    <recommendedName>
        <fullName evidence="2">Fe2OG dioxygenase domain-containing protein</fullName>
    </recommendedName>
</protein>
<evidence type="ECO:0000259" key="2">
    <source>
        <dbReference type="PROSITE" id="PS51471"/>
    </source>
</evidence>
<dbReference type="GeneID" id="66080988"/>
<dbReference type="EMBL" id="CM032187">
    <property type="protein sequence ID" value="KAG7090316.1"/>
    <property type="molecule type" value="Genomic_DNA"/>
</dbReference>
<dbReference type="GO" id="GO:0046872">
    <property type="term" value="F:metal ion binding"/>
    <property type="evidence" value="ECO:0007669"/>
    <property type="project" value="UniProtKB-KW"/>
</dbReference>
<keyword evidence="1" id="KW-0408">Iron</keyword>
<feature type="domain" description="Fe2OG dioxygenase" evidence="2">
    <location>
        <begin position="123"/>
        <end position="229"/>
    </location>
</feature>
<keyword evidence="4" id="KW-1185">Reference proteome</keyword>